<comment type="caution">
    <text evidence="2">The sequence shown here is derived from an EMBL/GenBank/DDBJ whole genome shotgun (WGS) entry which is preliminary data.</text>
</comment>
<evidence type="ECO:0000313" key="3">
    <source>
        <dbReference type="Proteomes" id="UP000824265"/>
    </source>
</evidence>
<dbReference type="InterPro" id="IPR014214">
    <property type="entry name" value="Dipicolinic_acid_synth_B"/>
</dbReference>
<dbReference type="Pfam" id="PF02441">
    <property type="entry name" value="Flavoprotein"/>
    <property type="match status" value="1"/>
</dbReference>
<sequence>MKLEGKKVGAALTGSFCTFHKTFAALQKLKEAGADIFPIFSNASQTIESRFGAPEAYLARVEEITGRKPILRIEEAEPIGPGGYLDLLVILPCTGNTAAKLANGITDTPVLMAAKAHLRNSKPLVLAISTNDGLGINLKNIGLLLNSKNVYFVPFGQDDWEKKPNSLVADTSLLLPALEMALEHRQLQPLLTDMAAQK</sequence>
<protein>
    <submittedName>
        <fullName evidence="2">Dipicolinate synthase subunit B</fullName>
    </submittedName>
</protein>
<evidence type="ECO:0000259" key="1">
    <source>
        <dbReference type="Pfam" id="PF02441"/>
    </source>
</evidence>
<dbReference type="Gene3D" id="3.40.50.1950">
    <property type="entry name" value="Flavin prenyltransferase-like"/>
    <property type="match status" value="1"/>
</dbReference>
<dbReference type="InterPro" id="IPR003382">
    <property type="entry name" value="Flavoprotein"/>
</dbReference>
<dbReference type="Proteomes" id="UP000824265">
    <property type="component" value="Unassembled WGS sequence"/>
</dbReference>
<dbReference type="NCBIfam" id="NF006161">
    <property type="entry name" value="PRK08305.1"/>
    <property type="match status" value="1"/>
</dbReference>
<accession>A0A9D1UCC9</accession>
<dbReference type="NCBIfam" id="TIGR02852">
    <property type="entry name" value="spore_dpaB"/>
    <property type="match status" value="1"/>
</dbReference>
<gene>
    <name evidence="2" type="ORF">H9742_07025</name>
</gene>
<reference evidence="2" key="1">
    <citation type="journal article" date="2021" name="PeerJ">
        <title>Extensive microbial diversity within the chicken gut microbiome revealed by metagenomics and culture.</title>
        <authorList>
            <person name="Gilroy R."/>
            <person name="Ravi A."/>
            <person name="Getino M."/>
            <person name="Pursley I."/>
            <person name="Horton D.L."/>
            <person name="Alikhan N.F."/>
            <person name="Baker D."/>
            <person name="Gharbi K."/>
            <person name="Hall N."/>
            <person name="Watson M."/>
            <person name="Adriaenssens E.M."/>
            <person name="Foster-Nyarko E."/>
            <person name="Jarju S."/>
            <person name="Secka A."/>
            <person name="Antonio M."/>
            <person name="Oren A."/>
            <person name="Chaudhuri R.R."/>
            <person name="La Ragione R."/>
            <person name="Hildebrand F."/>
            <person name="Pallen M.J."/>
        </authorList>
    </citation>
    <scope>NUCLEOTIDE SEQUENCE</scope>
    <source>
        <strain evidence="2">CHK195-6426</strain>
    </source>
</reference>
<proteinExistence type="predicted"/>
<dbReference type="InterPro" id="IPR036551">
    <property type="entry name" value="Flavin_trans-like"/>
</dbReference>
<name>A0A9D1UCC9_9FIRM</name>
<organism evidence="2 3">
    <name type="scientific">Candidatus Acetatifactor stercoripullorum</name>
    <dbReference type="NCBI Taxonomy" id="2838414"/>
    <lineage>
        <taxon>Bacteria</taxon>
        <taxon>Bacillati</taxon>
        <taxon>Bacillota</taxon>
        <taxon>Clostridia</taxon>
        <taxon>Lachnospirales</taxon>
        <taxon>Lachnospiraceae</taxon>
        <taxon>Acetatifactor</taxon>
    </lineage>
</organism>
<dbReference type="GO" id="GO:0003824">
    <property type="term" value="F:catalytic activity"/>
    <property type="evidence" value="ECO:0007669"/>
    <property type="project" value="InterPro"/>
</dbReference>
<dbReference type="AlphaFoldDB" id="A0A9D1UCC9"/>
<dbReference type="PIRSF" id="PIRSF001390">
    <property type="entry name" value="Dipicolinate_synth_subunit_B"/>
    <property type="match status" value="1"/>
</dbReference>
<feature type="domain" description="Flavoprotein" evidence="1">
    <location>
        <begin position="6"/>
        <end position="165"/>
    </location>
</feature>
<dbReference type="EMBL" id="DXGH01000038">
    <property type="protein sequence ID" value="HIW81270.1"/>
    <property type="molecule type" value="Genomic_DNA"/>
</dbReference>
<dbReference type="SUPFAM" id="SSF52507">
    <property type="entry name" value="Homo-oligomeric flavin-containing Cys decarboxylases, HFCD"/>
    <property type="match status" value="1"/>
</dbReference>
<reference evidence="2" key="2">
    <citation type="submission" date="2021-04" db="EMBL/GenBank/DDBJ databases">
        <authorList>
            <person name="Gilroy R."/>
        </authorList>
    </citation>
    <scope>NUCLEOTIDE SEQUENCE</scope>
    <source>
        <strain evidence="2">CHK195-6426</strain>
    </source>
</reference>
<evidence type="ECO:0000313" key="2">
    <source>
        <dbReference type="EMBL" id="HIW81270.1"/>
    </source>
</evidence>